<dbReference type="SUPFAM" id="SSF57756">
    <property type="entry name" value="Retrovirus zinc finger-like domains"/>
    <property type="match status" value="1"/>
</dbReference>
<keyword evidence="1" id="KW-0862">Zinc</keyword>
<proteinExistence type="predicted"/>
<evidence type="ECO:0000259" key="3">
    <source>
        <dbReference type="PROSITE" id="PS50158"/>
    </source>
</evidence>
<dbReference type="Gene3D" id="4.10.60.10">
    <property type="entry name" value="Zinc finger, CCHC-type"/>
    <property type="match status" value="1"/>
</dbReference>
<dbReference type="HOGENOM" id="CLU_529135_0_0_1"/>
<feature type="compositionally biased region" description="Polar residues" evidence="2">
    <location>
        <begin position="114"/>
        <end position="145"/>
    </location>
</feature>
<dbReference type="Pfam" id="PF00098">
    <property type="entry name" value="zf-CCHC"/>
    <property type="match status" value="1"/>
</dbReference>
<keyword evidence="1" id="KW-0863">Zinc-finger</keyword>
<reference evidence="4 5" key="1">
    <citation type="journal article" date="2014" name="BMC Genomics">
        <title>Adaptive genomic structural variation in the grape powdery mildew pathogen, Erysiphe necator.</title>
        <authorList>
            <person name="Jones L."/>
            <person name="Riaz S."/>
            <person name="Morales-Cruz A."/>
            <person name="Amrine K.C."/>
            <person name="McGuire B."/>
            <person name="Gubler W.D."/>
            <person name="Walker M.A."/>
            <person name="Cantu D."/>
        </authorList>
    </citation>
    <scope>NUCLEOTIDE SEQUENCE [LARGE SCALE GENOMIC DNA]</scope>
    <source>
        <strain evidence="5">c</strain>
    </source>
</reference>
<protein>
    <recommendedName>
        <fullName evidence="3">CCHC-type domain-containing protein</fullName>
    </recommendedName>
</protein>
<evidence type="ECO:0000256" key="1">
    <source>
        <dbReference type="PROSITE-ProRule" id="PRU00047"/>
    </source>
</evidence>
<dbReference type="GO" id="GO:0008270">
    <property type="term" value="F:zinc ion binding"/>
    <property type="evidence" value="ECO:0007669"/>
    <property type="project" value="UniProtKB-KW"/>
</dbReference>
<organism evidence="4 5">
    <name type="scientific">Uncinula necator</name>
    <name type="common">Grape powdery mildew</name>
    <dbReference type="NCBI Taxonomy" id="52586"/>
    <lineage>
        <taxon>Eukaryota</taxon>
        <taxon>Fungi</taxon>
        <taxon>Dikarya</taxon>
        <taxon>Ascomycota</taxon>
        <taxon>Pezizomycotina</taxon>
        <taxon>Leotiomycetes</taxon>
        <taxon>Erysiphales</taxon>
        <taxon>Erysiphaceae</taxon>
        <taxon>Erysiphe</taxon>
    </lineage>
</organism>
<name>A0A0B1P829_UNCNE</name>
<evidence type="ECO:0000256" key="2">
    <source>
        <dbReference type="SAM" id="MobiDB-lite"/>
    </source>
</evidence>
<dbReference type="EMBL" id="JNVN01000882">
    <property type="protein sequence ID" value="KHJ34413.1"/>
    <property type="molecule type" value="Genomic_DNA"/>
</dbReference>
<feature type="domain" description="CCHC-type" evidence="3">
    <location>
        <begin position="464"/>
        <end position="479"/>
    </location>
</feature>
<dbReference type="PROSITE" id="PS50158">
    <property type="entry name" value="ZF_CCHC"/>
    <property type="match status" value="1"/>
</dbReference>
<dbReference type="SMART" id="SM00343">
    <property type="entry name" value="ZnF_C2HC"/>
    <property type="match status" value="1"/>
</dbReference>
<sequence length="578" mass="66201">MVGKTNLELESILNNAVARLEGADKETNSRIAKLEKSINERFEKTEKKIEEGFNKVDYRFDKIMTAISALHPNNNKGKEKENEPVDFHSLEKDNTGMKISNTNPVISFKPSSMNMAAQDTSSSDQPLSKLFKSSTNMPSFSSKSTFAPKRKFPQASASQYHSDPPQSSPSFKDKEGAVNLYRPPTETSLILTQREKMIRQYFPDFFPRSEADNPCGPLREATNRNRVVFPQDWKLKFADPNTLEKVYKMQVAMIQSMLPYTAWPVRVALEMEEDFLAVRRNVHNHSLDWAGTVDCILTVLFKHNMLGAPLTNLARLTVLKGETSLQFARRLRKAIYALPNDLLLGTQVRDIQRNHIQQSLPRTWTNIHREVTTMANDELADYVVQVTEGIGRWNLEDSVYQQSNNYSPIPAIASENISNPNFGKLSTQIDELHNTNTDIFATSHDTIDTALDPSFYTNSSRNQCFKCGKYGHWANDCKSSHKQQYSNRPQNRPTSNTYQNKFSQNLKDRFLALKNKGLNKPRSSKVYEKSQHKNRIFVTNQESNEDDRIRSGVERLEDDQVESELETFLQECLEQEED</sequence>
<keyword evidence="1" id="KW-0479">Metal-binding</keyword>
<accession>A0A0B1P829</accession>
<evidence type="ECO:0000313" key="4">
    <source>
        <dbReference type="EMBL" id="KHJ34413.1"/>
    </source>
</evidence>
<keyword evidence="5" id="KW-1185">Reference proteome</keyword>
<dbReference type="GO" id="GO:0003676">
    <property type="term" value="F:nucleic acid binding"/>
    <property type="evidence" value="ECO:0007669"/>
    <property type="project" value="InterPro"/>
</dbReference>
<feature type="compositionally biased region" description="Polar residues" evidence="2">
    <location>
        <begin position="155"/>
        <end position="170"/>
    </location>
</feature>
<dbReference type="Proteomes" id="UP000030854">
    <property type="component" value="Unassembled WGS sequence"/>
</dbReference>
<dbReference type="AlphaFoldDB" id="A0A0B1P829"/>
<comment type="caution">
    <text evidence="4">The sequence shown here is derived from an EMBL/GenBank/DDBJ whole genome shotgun (WGS) entry which is preliminary data.</text>
</comment>
<evidence type="ECO:0000313" key="5">
    <source>
        <dbReference type="Proteomes" id="UP000030854"/>
    </source>
</evidence>
<feature type="region of interest" description="Disordered" evidence="2">
    <location>
        <begin position="114"/>
        <end position="177"/>
    </location>
</feature>
<dbReference type="InterPro" id="IPR036875">
    <property type="entry name" value="Znf_CCHC_sf"/>
</dbReference>
<gene>
    <name evidence="4" type="ORF">EV44_g3184</name>
</gene>
<dbReference type="InterPro" id="IPR001878">
    <property type="entry name" value="Znf_CCHC"/>
</dbReference>